<dbReference type="AlphaFoldDB" id="A0A345ZAB1"/>
<feature type="domain" description="RecA family profile 1" evidence="13">
    <location>
        <begin position="204"/>
        <end position="383"/>
    </location>
</feature>
<dbReference type="GO" id="GO:0043139">
    <property type="term" value="F:5'-3' DNA helicase activity"/>
    <property type="evidence" value="ECO:0007669"/>
    <property type="project" value="UniProtKB-EC"/>
</dbReference>
<dbReference type="FunFam" id="1.10.860.10:FF:000001">
    <property type="entry name" value="Replicative DNA helicase"/>
    <property type="match status" value="1"/>
</dbReference>
<proteinExistence type="inferred from homology"/>
<keyword evidence="5 12" id="KW-0378">Hydrolase</keyword>
<dbReference type="InterPro" id="IPR007692">
    <property type="entry name" value="DNA_helicase_DnaB"/>
</dbReference>
<dbReference type="NCBIfam" id="NF004384">
    <property type="entry name" value="PRK05748.1"/>
    <property type="match status" value="1"/>
</dbReference>
<evidence type="ECO:0000256" key="11">
    <source>
        <dbReference type="NCBIfam" id="TIGR00665"/>
    </source>
</evidence>
<dbReference type="InterPro" id="IPR027417">
    <property type="entry name" value="P-loop_NTPase"/>
</dbReference>
<dbReference type="EC" id="5.6.2.3" evidence="11 12"/>
<dbReference type="InterPro" id="IPR007693">
    <property type="entry name" value="DNA_helicase_DnaB-like_N"/>
</dbReference>
<dbReference type="GO" id="GO:0006281">
    <property type="term" value="P:DNA repair"/>
    <property type="evidence" value="ECO:0007669"/>
    <property type="project" value="InterPro"/>
</dbReference>
<evidence type="ECO:0000256" key="7">
    <source>
        <dbReference type="ARBA" id="ARBA00022840"/>
    </source>
</evidence>
<dbReference type="RefSeq" id="WP_115585243.1">
    <property type="nucleotide sequence ID" value="NZ_CP025544.1"/>
</dbReference>
<keyword evidence="2 12" id="KW-0639">Primosome</keyword>
<dbReference type="CDD" id="cd00984">
    <property type="entry name" value="DnaB_C"/>
    <property type="match status" value="1"/>
</dbReference>
<keyword evidence="4 12" id="KW-0547">Nucleotide-binding</keyword>
<dbReference type="KEGG" id="cdes:C0J27_00485"/>
<dbReference type="PANTHER" id="PTHR30153">
    <property type="entry name" value="REPLICATIVE DNA HELICASE DNAB"/>
    <property type="match status" value="1"/>
</dbReference>
<evidence type="ECO:0000256" key="10">
    <source>
        <dbReference type="ARBA" id="ARBA00048954"/>
    </source>
</evidence>
<dbReference type="InterPro" id="IPR007694">
    <property type="entry name" value="DNA_helicase_DnaB-like_C"/>
</dbReference>
<dbReference type="Pfam" id="PF03796">
    <property type="entry name" value="DnaB_C"/>
    <property type="match status" value="1"/>
</dbReference>
<evidence type="ECO:0000256" key="4">
    <source>
        <dbReference type="ARBA" id="ARBA00022741"/>
    </source>
</evidence>
<dbReference type="GO" id="GO:0003677">
    <property type="term" value="F:DNA binding"/>
    <property type="evidence" value="ECO:0007669"/>
    <property type="project" value="UniProtKB-UniRule"/>
</dbReference>
<keyword evidence="3 12" id="KW-0235">DNA replication</keyword>
<dbReference type="GO" id="GO:0006269">
    <property type="term" value="P:DNA replication, synthesis of primer"/>
    <property type="evidence" value="ECO:0007669"/>
    <property type="project" value="UniProtKB-UniRule"/>
</dbReference>
<dbReference type="Proteomes" id="UP000254834">
    <property type="component" value="Chromosome"/>
</dbReference>
<evidence type="ECO:0000256" key="5">
    <source>
        <dbReference type="ARBA" id="ARBA00022801"/>
    </source>
</evidence>
<gene>
    <name evidence="15" type="primary">dnaB</name>
    <name evidence="15" type="ORF">C0J27_00485</name>
</gene>
<dbReference type="OrthoDB" id="9773982at2"/>
<dbReference type="InterPro" id="IPR016136">
    <property type="entry name" value="DNA_helicase_N/primase_C"/>
</dbReference>
<organism evidence="15 16">
    <name type="scientific">Candidatus Chromulinivorax destructor</name>
    <dbReference type="NCBI Taxonomy" id="2066483"/>
    <lineage>
        <taxon>Bacteria</taxon>
        <taxon>Candidatus Babelota</taxon>
        <taxon>Candidatus Babeliae</taxon>
        <taxon>Candidatus Babeliales</taxon>
        <taxon>Candidatus Chromulinivoraceae</taxon>
        <taxon>Candidatus Chromulinivorax</taxon>
    </lineage>
</organism>
<comment type="similarity">
    <text evidence="1 12">Belongs to the helicase family. DnaB subfamily.</text>
</comment>
<dbReference type="InterPro" id="IPR036185">
    <property type="entry name" value="DNA_heli_DnaB-like_N_sf"/>
</dbReference>
<evidence type="ECO:0000256" key="2">
    <source>
        <dbReference type="ARBA" id="ARBA00022515"/>
    </source>
</evidence>
<evidence type="ECO:0000256" key="8">
    <source>
        <dbReference type="ARBA" id="ARBA00023125"/>
    </source>
</evidence>
<reference evidence="15 16" key="1">
    <citation type="submission" date="2017-12" db="EMBL/GenBank/DDBJ databases">
        <title>Chromulinavorax destructans is a abundant pathogen of dominant heterotrophic picoflagllates.</title>
        <authorList>
            <person name="Deeg C.M."/>
            <person name="Zimmer M."/>
            <person name="Suttle C.A."/>
        </authorList>
    </citation>
    <scope>NUCLEOTIDE SEQUENCE [LARGE SCALE GENOMIC DNA]</scope>
    <source>
        <strain evidence="15 16">SeV1</strain>
    </source>
</reference>
<dbReference type="GO" id="GO:0005829">
    <property type="term" value="C:cytosol"/>
    <property type="evidence" value="ECO:0007669"/>
    <property type="project" value="TreeGrafter"/>
</dbReference>
<evidence type="ECO:0000313" key="15">
    <source>
        <dbReference type="EMBL" id="AXK60228.1"/>
    </source>
</evidence>
<keyword evidence="9" id="KW-0413">Isomerase</keyword>
<comment type="function">
    <text evidence="12">The main replicative DNA helicase, it participates in initiation and elongation during chromosome replication. Travels ahead of the DNA replisome, separating dsDNA into templates for DNA synthesis. A processive ATP-dependent 5'-3' DNA helicase it has DNA-dependent ATPase activity.</text>
</comment>
<comment type="catalytic activity">
    <reaction evidence="10 12">
        <text>ATP + H2O = ADP + phosphate + H(+)</text>
        <dbReference type="Rhea" id="RHEA:13065"/>
        <dbReference type="ChEBI" id="CHEBI:15377"/>
        <dbReference type="ChEBI" id="CHEBI:15378"/>
        <dbReference type="ChEBI" id="CHEBI:30616"/>
        <dbReference type="ChEBI" id="CHEBI:43474"/>
        <dbReference type="ChEBI" id="CHEBI:456216"/>
        <dbReference type="EC" id="5.6.2.3"/>
    </reaction>
</comment>
<evidence type="ECO:0000256" key="1">
    <source>
        <dbReference type="ARBA" id="ARBA00008428"/>
    </source>
</evidence>
<dbReference type="Gene3D" id="1.10.860.10">
    <property type="entry name" value="DNAb Helicase, Chain A"/>
    <property type="match status" value="1"/>
</dbReference>
<name>A0A345ZAB1_9BACT</name>
<dbReference type="SUPFAM" id="SSF52540">
    <property type="entry name" value="P-loop containing nucleoside triphosphate hydrolases"/>
    <property type="match status" value="1"/>
</dbReference>
<dbReference type="GO" id="GO:0140664">
    <property type="term" value="F:ATP-dependent DNA damage sensor activity"/>
    <property type="evidence" value="ECO:0007669"/>
    <property type="project" value="InterPro"/>
</dbReference>
<evidence type="ECO:0000313" key="16">
    <source>
        <dbReference type="Proteomes" id="UP000254834"/>
    </source>
</evidence>
<evidence type="ECO:0000259" key="14">
    <source>
        <dbReference type="PROSITE" id="PS51199"/>
    </source>
</evidence>
<evidence type="ECO:0000256" key="3">
    <source>
        <dbReference type="ARBA" id="ARBA00022705"/>
    </source>
</evidence>
<dbReference type="PANTHER" id="PTHR30153:SF2">
    <property type="entry name" value="REPLICATIVE DNA HELICASE"/>
    <property type="match status" value="1"/>
</dbReference>
<keyword evidence="7 12" id="KW-0067">ATP-binding</keyword>
<evidence type="ECO:0000256" key="6">
    <source>
        <dbReference type="ARBA" id="ARBA00022806"/>
    </source>
</evidence>
<evidence type="ECO:0000256" key="9">
    <source>
        <dbReference type="ARBA" id="ARBA00023235"/>
    </source>
</evidence>
<dbReference type="InterPro" id="IPR020588">
    <property type="entry name" value="RecA_ATP-bd"/>
</dbReference>
<dbReference type="SUPFAM" id="SSF48024">
    <property type="entry name" value="N-terminal domain of DnaB helicase"/>
    <property type="match status" value="1"/>
</dbReference>
<keyword evidence="6 12" id="KW-0347">Helicase</keyword>
<dbReference type="EMBL" id="CP025544">
    <property type="protein sequence ID" value="AXK60228.1"/>
    <property type="molecule type" value="Genomic_DNA"/>
</dbReference>
<dbReference type="GO" id="GO:0005524">
    <property type="term" value="F:ATP binding"/>
    <property type="evidence" value="ECO:0007669"/>
    <property type="project" value="UniProtKB-UniRule"/>
</dbReference>
<sequence>MSQQNPSFNNNYQKKQVDTVKPVESMLGKSLPSNVDAERAILGAILLNDECYHSIAEILMPADFYMPAHRAIYQAIATLASNSQRIDMITLQHQLEAQKEMSVAGGVIYLVGLQEDIPAVGLIEQHAEIVKSKATLRSLINSSVGIITDCYNQSDKDIESIIDDAERKIFEVSSRTSNKDFVQLDIWLRKTFQHLSSIKSTSKGVTGVSSSFEQLDNMTSGFQKGDLVILAARPSMGKTAFALNLAVNAAKNKMSVGFFSLEMSAEQLTLRLLSTESGINHQAIRNATISSEEWIELTHVAADLAQMKFFIDDTAGISIMELRAKARKLKAKSDVDMLIVDYLQLLHSNKKHENRHQEVSEISRALKGLAKELGVPIIALSQLSRAVDSRMDKRPMLSDLRESGAIEQDADVIMFMYRDIVYNPETENPASAELIIGKQRNGPTGTVPLQFIRELTKFESAGNSEDSHY</sequence>
<dbReference type="GO" id="GO:0016887">
    <property type="term" value="F:ATP hydrolysis activity"/>
    <property type="evidence" value="ECO:0007669"/>
    <property type="project" value="RHEA"/>
</dbReference>
<dbReference type="GO" id="GO:1990077">
    <property type="term" value="C:primosome complex"/>
    <property type="evidence" value="ECO:0007669"/>
    <property type="project" value="UniProtKB-UniRule"/>
</dbReference>
<evidence type="ECO:0000259" key="13">
    <source>
        <dbReference type="PROSITE" id="PS50162"/>
    </source>
</evidence>
<dbReference type="Pfam" id="PF00772">
    <property type="entry name" value="DnaB"/>
    <property type="match status" value="1"/>
</dbReference>
<dbReference type="Gene3D" id="3.40.50.300">
    <property type="entry name" value="P-loop containing nucleotide triphosphate hydrolases"/>
    <property type="match status" value="1"/>
</dbReference>
<accession>A0A345ZAB1</accession>
<dbReference type="InterPro" id="IPR003593">
    <property type="entry name" value="AAA+_ATPase"/>
</dbReference>
<dbReference type="PROSITE" id="PS51199">
    <property type="entry name" value="SF4_HELICASE"/>
    <property type="match status" value="1"/>
</dbReference>
<evidence type="ECO:0000256" key="12">
    <source>
        <dbReference type="RuleBase" id="RU362085"/>
    </source>
</evidence>
<dbReference type="SMART" id="SM00382">
    <property type="entry name" value="AAA"/>
    <property type="match status" value="1"/>
</dbReference>
<dbReference type="NCBIfam" id="TIGR00665">
    <property type="entry name" value="DnaB"/>
    <property type="match status" value="1"/>
</dbReference>
<dbReference type="PROSITE" id="PS50162">
    <property type="entry name" value="RECA_2"/>
    <property type="match status" value="1"/>
</dbReference>
<keyword evidence="8 12" id="KW-0238">DNA-binding</keyword>
<protein>
    <recommendedName>
        <fullName evidence="11 12">Replicative DNA helicase</fullName>
        <ecNumber evidence="11 12">5.6.2.3</ecNumber>
    </recommendedName>
</protein>
<feature type="domain" description="SF4 helicase" evidence="14">
    <location>
        <begin position="201"/>
        <end position="465"/>
    </location>
</feature>
<keyword evidence="16" id="KW-1185">Reference proteome</keyword>
<dbReference type="FunFam" id="3.40.50.300:FF:001761">
    <property type="entry name" value="Replicative DNA helicase"/>
    <property type="match status" value="1"/>
</dbReference>